<dbReference type="PANTHER" id="PTHR16026">
    <property type="entry name" value="CARTILAGE ACIDIC PROTEIN 1"/>
    <property type="match status" value="1"/>
</dbReference>
<keyword evidence="2" id="KW-0812">Transmembrane</keyword>
<organism evidence="4 5">
    <name type="scientific">Gemmata massiliana</name>
    <dbReference type="NCBI Taxonomy" id="1210884"/>
    <lineage>
        <taxon>Bacteria</taxon>
        <taxon>Pseudomonadati</taxon>
        <taxon>Planctomycetota</taxon>
        <taxon>Planctomycetia</taxon>
        <taxon>Gemmatales</taxon>
        <taxon>Gemmataceae</taxon>
        <taxon>Gemmata</taxon>
    </lineage>
</organism>
<evidence type="ECO:0000256" key="1">
    <source>
        <dbReference type="ARBA" id="ARBA00022729"/>
    </source>
</evidence>
<evidence type="ECO:0000313" key="4">
    <source>
        <dbReference type="EMBL" id="VTR95629.1"/>
    </source>
</evidence>
<protein>
    <recommendedName>
        <fullName evidence="3">ASPIC/UnbV domain-containing protein</fullName>
    </recommendedName>
</protein>
<name>A0A6P2D3B0_9BACT</name>
<proteinExistence type="predicted"/>
<dbReference type="AlphaFoldDB" id="A0A6P2D3B0"/>
<evidence type="ECO:0000256" key="2">
    <source>
        <dbReference type="SAM" id="Phobius"/>
    </source>
</evidence>
<sequence>MNAIKQLIVTVAFIGMLVLVVVLNRSDRPSEDNLGADESLKRYGFHLAESSKQCGINFQHESPVLDPKFNHIMPVVAAMGAAVSIVDFDGDDLLDLYVVNSKEGKSNHLYRNRGDGTFEDVAGAMGVADLNRAGTGACMGAIWADMDNDGYPDLFVYKWGKPELFRNKQGKGFERVTDRAGLPRWVNANSACWLDYDRDGLPDLFVAGYWPENVDLWNLETTKVMPESFEYAKNGGRKYLLRNRGDGAFEDVTEKVGIKSTRWTLGVVAADLCGTGYPDLVLANDYGVSEFFANKGGERFEEVGEETGIGLSPKSGMNASLGDVLNKGQLAVYISNITEAGNLVQGNNLWVPAGKTPNGRPRYLNQAGSLNVELGGWSWGAKFGDLNNDGRLDLYLTNGYISSAKGKSYWYDYGKIAGGLKGLIREAQYWPPIGDQSLSGYQQKCLWINRGGSFTDVGTAVGVTDTFDGRAVALGDLFNRGVVDVAVANQSGPLLLYKNTVAPGRDWVQFALTGGARPGREKGWSNRSAIGAQVRLSWRQGTGPLQEQLQVITAGDGYASQNMFRLHFGLGTDAKIEKADVIWPSGRTQTIHSPKSGIIHRVEESGP</sequence>
<reference evidence="4 5" key="1">
    <citation type="submission" date="2019-05" db="EMBL/GenBank/DDBJ databases">
        <authorList>
            <consortium name="Science for Life Laboratories"/>
        </authorList>
    </citation>
    <scope>NUCLEOTIDE SEQUENCE [LARGE SCALE GENOMIC DNA]</scope>
    <source>
        <strain evidence="4">Soil9</strain>
    </source>
</reference>
<gene>
    <name evidence="4" type="ORF">SOIL9_20850</name>
</gene>
<dbReference type="InterPro" id="IPR028994">
    <property type="entry name" value="Integrin_alpha_N"/>
</dbReference>
<dbReference type="EMBL" id="LR593886">
    <property type="protein sequence ID" value="VTR95629.1"/>
    <property type="molecule type" value="Genomic_DNA"/>
</dbReference>
<dbReference type="InterPro" id="IPR013517">
    <property type="entry name" value="FG-GAP"/>
</dbReference>
<dbReference type="KEGG" id="gms:SOIL9_20850"/>
<keyword evidence="5" id="KW-1185">Reference proteome</keyword>
<keyword evidence="2" id="KW-0472">Membrane</keyword>
<accession>A0A6P2D3B0</accession>
<evidence type="ECO:0000313" key="5">
    <source>
        <dbReference type="Proteomes" id="UP000464178"/>
    </source>
</evidence>
<dbReference type="RefSeq" id="WP_197909594.1">
    <property type="nucleotide sequence ID" value="NZ_LR593886.1"/>
</dbReference>
<evidence type="ECO:0000259" key="3">
    <source>
        <dbReference type="Pfam" id="PF07593"/>
    </source>
</evidence>
<dbReference type="InterPro" id="IPR027039">
    <property type="entry name" value="Crtac1"/>
</dbReference>
<feature type="transmembrane region" description="Helical" evidence="2">
    <location>
        <begin position="7"/>
        <end position="24"/>
    </location>
</feature>
<dbReference type="SUPFAM" id="SSF69318">
    <property type="entry name" value="Integrin alpha N-terminal domain"/>
    <property type="match status" value="2"/>
</dbReference>
<feature type="domain" description="ASPIC/UnbV" evidence="3">
    <location>
        <begin position="529"/>
        <end position="595"/>
    </location>
</feature>
<dbReference type="PANTHER" id="PTHR16026:SF0">
    <property type="entry name" value="CARTILAGE ACIDIC PROTEIN 1"/>
    <property type="match status" value="1"/>
</dbReference>
<dbReference type="Gene3D" id="2.130.10.130">
    <property type="entry name" value="Integrin alpha, N-terminal"/>
    <property type="match status" value="2"/>
</dbReference>
<keyword evidence="1" id="KW-0732">Signal</keyword>
<keyword evidence="2" id="KW-1133">Transmembrane helix</keyword>
<dbReference type="InterPro" id="IPR011519">
    <property type="entry name" value="UnbV_ASPIC"/>
</dbReference>
<dbReference type="Proteomes" id="UP000464178">
    <property type="component" value="Chromosome"/>
</dbReference>
<dbReference type="Pfam" id="PF13517">
    <property type="entry name" value="FG-GAP_3"/>
    <property type="match status" value="2"/>
</dbReference>
<dbReference type="Pfam" id="PF07593">
    <property type="entry name" value="UnbV_ASPIC"/>
    <property type="match status" value="1"/>
</dbReference>